<sequence length="736" mass="78636">MQKKSLDNLLLNKNLQQLIHMDSHPLAEYHLICNSERPLVAGQTVFLMVEMVAGSKCGDPSITTPSSDSMQVESAAFEAGQRARTFLFLLAVMRDRGVRLYEHSDTAAVKDINKRSSLPTQSTTNLKSPSWAPTNSRHDNAGAGHETPAPISPESTSGLQGWLAVHLRGRPSTTAEVDPSADAAPIPTAGGPDIYEIAITPSELPTTLSADKMIVMNTASLESISNVQASNDVNMKDWNHHTPPQTVHPDLSLPPFPPHLGLHTPTNLPAGSSQHRKPSLVGEKQERVRAEGTSVTPEKSTVEVYTSDSIAKFVEETSMGDAAAQSKFDEPIAVDEAHSRTGTDSAAALAATSSVMPVFATPDAMTVIETPDAAPMPTTQSVHRNKGRVRSGGDVRNFVPVDDTPAREVIARRAKILSSIEGAAADRHVAELMFQSVMAELIARRCNNGAGAGVVDGKDHASASNGGTSTKSARVTDPDQTPRTSIAAPPRKIAQVSNESWSTVYGSQQDIDTSRRESVIVPVPAEAAPVFSRHLKTVRFAISDPVVDAPRVSDYGPSLIPSATTASAFELPTSTDVPRIAARTTILVAPQTIQDPDRMEVIGRKEPSHLETPPVVLPREQKEKDDEPHGIMRSAIENVLTTAGDIGVVTAKEDFEVASTVAAQLLVHGPSPDPSTSAASAVQLHPPSTGLPIPQPLLNAARPLWKRGLLLLRGKIDDARYAYRYPVGAYVRAEVP</sequence>
<protein>
    <submittedName>
        <fullName evidence="2">Uncharacterized protein</fullName>
    </submittedName>
</protein>
<name>A0A4P9WFD7_9FUNG</name>
<feature type="region of interest" description="Disordered" evidence="1">
    <location>
        <begin position="236"/>
        <end position="300"/>
    </location>
</feature>
<feature type="compositionally biased region" description="Polar residues" evidence="1">
    <location>
        <begin position="462"/>
        <end position="484"/>
    </location>
</feature>
<keyword evidence="3" id="KW-1185">Reference proteome</keyword>
<accession>A0A4P9WFD7</accession>
<evidence type="ECO:0000256" key="1">
    <source>
        <dbReference type="SAM" id="MobiDB-lite"/>
    </source>
</evidence>
<dbReference type="Proteomes" id="UP000269721">
    <property type="component" value="Unassembled WGS sequence"/>
</dbReference>
<feature type="compositionally biased region" description="Polar residues" evidence="1">
    <location>
        <begin position="264"/>
        <end position="273"/>
    </location>
</feature>
<evidence type="ECO:0000313" key="2">
    <source>
        <dbReference type="EMBL" id="RKO90018.1"/>
    </source>
</evidence>
<organism evidence="2 3">
    <name type="scientific">Blyttiomyces helicus</name>
    <dbReference type="NCBI Taxonomy" id="388810"/>
    <lineage>
        <taxon>Eukaryota</taxon>
        <taxon>Fungi</taxon>
        <taxon>Fungi incertae sedis</taxon>
        <taxon>Chytridiomycota</taxon>
        <taxon>Chytridiomycota incertae sedis</taxon>
        <taxon>Chytridiomycetes</taxon>
        <taxon>Chytridiomycetes incertae sedis</taxon>
        <taxon>Blyttiomyces</taxon>
    </lineage>
</organism>
<evidence type="ECO:0000313" key="3">
    <source>
        <dbReference type="Proteomes" id="UP000269721"/>
    </source>
</evidence>
<feature type="compositionally biased region" description="Polar residues" evidence="1">
    <location>
        <begin position="115"/>
        <end position="135"/>
    </location>
</feature>
<gene>
    <name evidence="2" type="ORF">BDK51DRAFT_39257</name>
</gene>
<proteinExistence type="predicted"/>
<dbReference type="AlphaFoldDB" id="A0A4P9WFD7"/>
<feature type="compositionally biased region" description="Polar residues" evidence="1">
    <location>
        <begin position="495"/>
        <end position="509"/>
    </location>
</feature>
<feature type="region of interest" description="Disordered" evidence="1">
    <location>
        <begin position="112"/>
        <end position="158"/>
    </location>
</feature>
<feature type="region of interest" description="Disordered" evidence="1">
    <location>
        <begin position="454"/>
        <end position="509"/>
    </location>
</feature>
<reference evidence="3" key="1">
    <citation type="journal article" date="2018" name="Nat. Microbiol.">
        <title>Leveraging single-cell genomics to expand the fungal tree of life.</title>
        <authorList>
            <person name="Ahrendt S.R."/>
            <person name="Quandt C.A."/>
            <person name="Ciobanu D."/>
            <person name="Clum A."/>
            <person name="Salamov A."/>
            <person name="Andreopoulos B."/>
            <person name="Cheng J.F."/>
            <person name="Woyke T."/>
            <person name="Pelin A."/>
            <person name="Henrissat B."/>
            <person name="Reynolds N.K."/>
            <person name="Benny G.L."/>
            <person name="Smith M.E."/>
            <person name="James T.Y."/>
            <person name="Grigoriev I.V."/>
        </authorList>
    </citation>
    <scope>NUCLEOTIDE SEQUENCE [LARGE SCALE GENOMIC DNA]</scope>
</reference>
<feature type="region of interest" description="Disordered" evidence="1">
    <location>
        <begin position="373"/>
        <end position="395"/>
    </location>
</feature>
<dbReference type="EMBL" id="KZ995766">
    <property type="protein sequence ID" value="RKO90018.1"/>
    <property type="molecule type" value="Genomic_DNA"/>
</dbReference>